<keyword evidence="2" id="KW-1185">Reference proteome</keyword>
<reference evidence="1 2" key="1">
    <citation type="submission" date="2022-09" db="EMBL/GenBank/DDBJ databases">
        <authorList>
            <person name="Palmer J.M."/>
        </authorList>
    </citation>
    <scope>NUCLEOTIDE SEQUENCE [LARGE SCALE GENOMIC DNA]</scope>
    <source>
        <strain evidence="1 2">DSM 7382</strain>
    </source>
</reference>
<accession>A0AAW0FNS8</accession>
<evidence type="ECO:0000313" key="2">
    <source>
        <dbReference type="Proteomes" id="UP001385951"/>
    </source>
</evidence>
<sequence length="123" mass="13537">MCRQGDLPELEVEFWAANDFHGALDEGRIIPASWIQYQVARGTAHAVNLWVTISLQRSLVSNTIIELGKVSMHIVTHLLAYSGSHHALILTGHRLVVSALILVSSHLPLKSYAPTSAQTHFTC</sequence>
<gene>
    <name evidence="1" type="ORF">QCA50_017766</name>
</gene>
<dbReference type="EMBL" id="JASBNA010000062">
    <property type="protein sequence ID" value="KAK7679188.1"/>
    <property type="molecule type" value="Genomic_DNA"/>
</dbReference>
<proteinExistence type="predicted"/>
<protein>
    <submittedName>
        <fullName evidence="1">Uncharacterized protein</fullName>
    </submittedName>
</protein>
<dbReference type="AlphaFoldDB" id="A0AAW0FNS8"/>
<organism evidence="1 2">
    <name type="scientific">Cerrena zonata</name>
    <dbReference type="NCBI Taxonomy" id="2478898"/>
    <lineage>
        <taxon>Eukaryota</taxon>
        <taxon>Fungi</taxon>
        <taxon>Dikarya</taxon>
        <taxon>Basidiomycota</taxon>
        <taxon>Agaricomycotina</taxon>
        <taxon>Agaricomycetes</taxon>
        <taxon>Polyporales</taxon>
        <taxon>Cerrenaceae</taxon>
        <taxon>Cerrena</taxon>
    </lineage>
</organism>
<comment type="caution">
    <text evidence="1">The sequence shown here is derived from an EMBL/GenBank/DDBJ whole genome shotgun (WGS) entry which is preliminary data.</text>
</comment>
<dbReference type="Proteomes" id="UP001385951">
    <property type="component" value="Unassembled WGS sequence"/>
</dbReference>
<evidence type="ECO:0000313" key="1">
    <source>
        <dbReference type="EMBL" id="KAK7679188.1"/>
    </source>
</evidence>
<name>A0AAW0FNS8_9APHY</name>